<dbReference type="Proteomes" id="UP000515703">
    <property type="component" value="Chromosome"/>
</dbReference>
<feature type="chain" id="PRO_5029486137" description="SH3 domain-containing protein" evidence="1">
    <location>
        <begin position="32"/>
        <end position="284"/>
    </location>
</feature>
<keyword evidence="1" id="KW-0732">Signal</keyword>
<keyword evidence="3" id="KW-1185">Reference proteome</keyword>
<dbReference type="EMBL" id="AP023368">
    <property type="protein sequence ID" value="BCK01727.1"/>
    <property type="molecule type" value="Genomic_DNA"/>
</dbReference>
<reference evidence="2 3" key="1">
    <citation type="submission" date="2020-08" db="EMBL/GenBank/DDBJ databases">
        <title>Draft genome sequencing of an Anaerocolumna strain isolated from anoxic soil subjected to BSD treatment.</title>
        <authorList>
            <person name="Uek A."/>
            <person name="Tonouchi A."/>
        </authorList>
    </citation>
    <scope>NUCLEOTIDE SEQUENCE [LARGE SCALE GENOMIC DNA]</scope>
    <source>
        <strain evidence="2 3">CTTW</strain>
    </source>
</reference>
<name>A0A7M3SAV9_9FIRM</name>
<dbReference type="AlphaFoldDB" id="A0A7M3SAV9"/>
<evidence type="ECO:0000256" key="1">
    <source>
        <dbReference type="SAM" id="SignalP"/>
    </source>
</evidence>
<dbReference type="RefSeq" id="WP_185257261.1">
    <property type="nucleotide sequence ID" value="NZ_AP023368.1"/>
</dbReference>
<sequence>MKNYVTSYIKTFLFFSILAAALLLKSGEYSAAEGSKLEGVKALDQKTDYQYDLNGDGKVETLRYQVTENDEKHEATLKLYIDKKLCLTKTSDGLLYRVYVLDLDANDNHLDLFIHAVLESDGVKNAFFVQFDGKKFIHNVPFEINKLTKKYSTYRYSIEKTDGKGNFTALLDTPIYSPAIGCYLCYVSFRMEDGEISIIPSSTYDLFKFSKEYKYKTVKAFTVYEKAGSKTAVYKVKKGDIVTFDKMYLAKSGKVYFRTINSKGSKGWILSDQEGLFAEQPAWG</sequence>
<organism evidence="2 3">
    <name type="scientific">Anaerocolumna chitinilytica</name>
    <dbReference type="NCBI Taxonomy" id="1727145"/>
    <lineage>
        <taxon>Bacteria</taxon>
        <taxon>Bacillati</taxon>
        <taxon>Bacillota</taxon>
        <taxon>Clostridia</taxon>
        <taxon>Lachnospirales</taxon>
        <taxon>Lachnospiraceae</taxon>
        <taxon>Anaerocolumna</taxon>
    </lineage>
</organism>
<feature type="signal peptide" evidence="1">
    <location>
        <begin position="1"/>
        <end position="31"/>
    </location>
</feature>
<reference evidence="2 3" key="2">
    <citation type="submission" date="2020-08" db="EMBL/GenBank/DDBJ databases">
        <authorList>
            <person name="Ueki A."/>
            <person name="Tonouchi A."/>
        </authorList>
    </citation>
    <scope>NUCLEOTIDE SEQUENCE [LARGE SCALE GENOMIC DNA]</scope>
    <source>
        <strain evidence="2 3">CTTW</strain>
    </source>
</reference>
<proteinExistence type="predicted"/>
<evidence type="ECO:0008006" key="4">
    <source>
        <dbReference type="Google" id="ProtNLM"/>
    </source>
</evidence>
<protein>
    <recommendedName>
        <fullName evidence="4">SH3 domain-containing protein</fullName>
    </recommendedName>
</protein>
<gene>
    <name evidence="2" type="ORF">bsdcttw_47670</name>
</gene>
<evidence type="ECO:0000313" key="3">
    <source>
        <dbReference type="Proteomes" id="UP000515703"/>
    </source>
</evidence>
<evidence type="ECO:0000313" key="2">
    <source>
        <dbReference type="EMBL" id="BCK01727.1"/>
    </source>
</evidence>
<dbReference type="KEGG" id="acht:bsdcttw_47670"/>
<accession>A0A7M3SAV9</accession>